<name>A0A397JKM5_9GLOM</name>
<keyword evidence="2" id="KW-1185">Reference proteome</keyword>
<dbReference type="OrthoDB" id="2334883at2759"/>
<dbReference type="Proteomes" id="UP000266861">
    <property type="component" value="Unassembled WGS sequence"/>
</dbReference>
<gene>
    <name evidence="1" type="ORF">Glove_26g121</name>
</gene>
<evidence type="ECO:0000313" key="1">
    <source>
        <dbReference type="EMBL" id="RHZ88167.1"/>
    </source>
</evidence>
<comment type="caution">
    <text evidence="1">The sequence shown here is derived from an EMBL/GenBank/DDBJ whole genome shotgun (WGS) entry which is preliminary data.</text>
</comment>
<dbReference type="AlphaFoldDB" id="A0A397JKM5"/>
<reference evidence="1 2" key="1">
    <citation type="submission" date="2018-08" db="EMBL/GenBank/DDBJ databases">
        <title>Genome and evolution of the arbuscular mycorrhizal fungus Diversispora epigaea (formerly Glomus versiforme) and its bacterial endosymbionts.</title>
        <authorList>
            <person name="Sun X."/>
            <person name="Fei Z."/>
            <person name="Harrison M."/>
        </authorList>
    </citation>
    <scope>NUCLEOTIDE SEQUENCE [LARGE SCALE GENOMIC DNA]</scope>
    <source>
        <strain evidence="1 2">IT104</strain>
    </source>
</reference>
<proteinExistence type="predicted"/>
<sequence>MQAHSSIQCNIKNRKRTRDEADLDESEMCCIVSIGVDWIITKVKNSNGGENNDGNLELFTYSPRPLSLPINNELMNL</sequence>
<evidence type="ECO:0000313" key="2">
    <source>
        <dbReference type="Proteomes" id="UP000266861"/>
    </source>
</evidence>
<protein>
    <submittedName>
        <fullName evidence="1">Uncharacterized protein</fullName>
    </submittedName>
</protein>
<organism evidence="1 2">
    <name type="scientific">Diversispora epigaea</name>
    <dbReference type="NCBI Taxonomy" id="1348612"/>
    <lineage>
        <taxon>Eukaryota</taxon>
        <taxon>Fungi</taxon>
        <taxon>Fungi incertae sedis</taxon>
        <taxon>Mucoromycota</taxon>
        <taxon>Glomeromycotina</taxon>
        <taxon>Glomeromycetes</taxon>
        <taxon>Diversisporales</taxon>
        <taxon>Diversisporaceae</taxon>
        <taxon>Diversispora</taxon>
    </lineage>
</organism>
<dbReference type="EMBL" id="PQFF01000024">
    <property type="protein sequence ID" value="RHZ88167.1"/>
    <property type="molecule type" value="Genomic_DNA"/>
</dbReference>
<accession>A0A397JKM5</accession>